<keyword evidence="6" id="KW-1133">Transmembrane helix</keyword>
<dbReference type="Gene3D" id="3.90.1030.10">
    <property type="entry name" value="Ribosomal protein L17"/>
    <property type="match status" value="1"/>
</dbReference>
<keyword evidence="8" id="KW-1185">Reference proteome</keyword>
<dbReference type="GO" id="GO:0006412">
    <property type="term" value="P:translation"/>
    <property type="evidence" value="ECO:0007669"/>
    <property type="project" value="InterPro"/>
</dbReference>
<dbReference type="Pfam" id="PF01196">
    <property type="entry name" value="Ribosomal_L17"/>
    <property type="match status" value="1"/>
</dbReference>
<name>A0A812CVR4_ACAPH</name>
<dbReference type="InterPro" id="IPR036373">
    <property type="entry name" value="Ribosomal_bL17_sf"/>
</dbReference>
<sequence>MSSTLGHGSGPSGRIERLRRVVTALMRYERLESHYYCLDEARGYAERIIHLAVRNGDSDKMTMETANYWLLEKDLVQKLFNVLAPRYSNYTTSFTQMHVLPCAYPGPGGTLGILELKGNPWPSVLPKERNTKRERLIYLSICYLIVKNICFVFFFSPFLPFPFILSTSCMHVSE</sequence>
<evidence type="ECO:0000313" key="7">
    <source>
        <dbReference type="EMBL" id="CAE1278183.1"/>
    </source>
</evidence>
<comment type="similarity">
    <text evidence="1">Belongs to the bacterial ribosomal protein bL17 family.</text>
</comment>
<protein>
    <recommendedName>
        <fullName evidence="4">Large ribosomal subunit protein bL17m</fullName>
    </recommendedName>
    <alternativeName>
        <fullName evidence="5">39S ribosomal protein L17, mitochondrial</fullName>
    </alternativeName>
</protein>
<dbReference type="EMBL" id="CAHIKZ030001967">
    <property type="protein sequence ID" value="CAE1278183.1"/>
    <property type="molecule type" value="Genomic_DNA"/>
</dbReference>
<keyword evidence="3" id="KW-0687">Ribonucleoprotein</keyword>
<dbReference type="AlphaFoldDB" id="A0A812CVR4"/>
<comment type="caution">
    <text evidence="7">The sequence shown here is derived from an EMBL/GenBank/DDBJ whole genome shotgun (WGS) entry which is preliminary data.</text>
</comment>
<evidence type="ECO:0000313" key="8">
    <source>
        <dbReference type="Proteomes" id="UP000597762"/>
    </source>
</evidence>
<evidence type="ECO:0000256" key="2">
    <source>
        <dbReference type="ARBA" id="ARBA00022980"/>
    </source>
</evidence>
<keyword evidence="6" id="KW-0472">Membrane</keyword>
<dbReference type="Proteomes" id="UP000597762">
    <property type="component" value="Unassembled WGS sequence"/>
</dbReference>
<keyword evidence="6" id="KW-0812">Transmembrane</keyword>
<gene>
    <name evidence="7" type="ORF">SPHA_41095</name>
</gene>
<dbReference type="GO" id="GO:0005762">
    <property type="term" value="C:mitochondrial large ribosomal subunit"/>
    <property type="evidence" value="ECO:0007669"/>
    <property type="project" value="TreeGrafter"/>
</dbReference>
<evidence type="ECO:0000256" key="5">
    <source>
        <dbReference type="ARBA" id="ARBA00035413"/>
    </source>
</evidence>
<evidence type="ECO:0000256" key="1">
    <source>
        <dbReference type="ARBA" id="ARBA00008777"/>
    </source>
</evidence>
<organism evidence="7 8">
    <name type="scientific">Acanthosepion pharaonis</name>
    <name type="common">Pharaoh cuttlefish</name>
    <name type="synonym">Sepia pharaonis</name>
    <dbReference type="NCBI Taxonomy" id="158019"/>
    <lineage>
        <taxon>Eukaryota</taxon>
        <taxon>Metazoa</taxon>
        <taxon>Spiralia</taxon>
        <taxon>Lophotrochozoa</taxon>
        <taxon>Mollusca</taxon>
        <taxon>Cephalopoda</taxon>
        <taxon>Coleoidea</taxon>
        <taxon>Decapodiformes</taxon>
        <taxon>Sepiida</taxon>
        <taxon>Sepiina</taxon>
        <taxon>Sepiidae</taxon>
        <taxon>Acanthosepion</taxon>
    </lineage>
</organism>
<evidence type="ECO:0000256" key="4">
    <source>
        <dbReference type="ARBA" id="ARBA00035290"/>
    </source>
</evidence>
<dbReference type="OrthoDB" id="275000at2759"/>
<dbReference type="GO" id="GO:0003735">
    <property type="term" value="F:structural constituent of ribosome"/>
    <property type="evidence" value="ECO:0007669"/>
    <property type="project" value="InterPro"/>
</dbReference>
<dbReference type="PANTHER" id="PTHR14413">
    <property type="entry name" value="RIBOSOMAL PROTEIN L17"/>
    <property type="match status" value="1"/>
</dbReference>
<dbReference type="SUPFAM" id="SSF64263">
    <property type="entry name" value="Prokaryotic ribosomal protein L17"/>
    <property type="match status" value="1"/>
</dbReference>
<proteinExistence type="inferred from homology"/>
<evidence type="ECO:0000256" key="6">
    <source>
        <dbReference type="SAM" id="Phobius"/>
    </source>
</evidence>
<accession>A0A812CVR4</accession>
<feature type="transmembrane region" description="Helical" evidence="6">
    <location>
        <begin position="136"/>
        <end position="156"/>
    </location>
</feature>
<reference evidence="7" key="1">
    <citation type="submission" date="2021-01" db="EMBL/GenBank/DDBJ databases">
        <authorList>
            <person name="Li R."/>
            <person name="Bekaert M."/>
        </authorList>
    </citation>
    <scope>NUCLEOTIDE SEQUENCE</scope>
    <source>
        <strain evidence="7">Farmed</strain>
    </source>
</reference>
<dbReference type="PANTHER" id="PTHR14413:SF16">
    <property type="entry name" value="LARGE RIBOSOMAL SUBUNIT PROTEIN BL17M"/>
    <property type="match status" value="1"/>
</dbReference>
<keyword evidence="2" id="KW-0689">Ribosomal protein</keyword>
<dbReference type="FunFam" id="3.90.1030.10:FF:000009">
    <property type="entry name" value="39S ribosomal protein L17, mitochondrial"/>
    <property type="match status" value="1"/>
</dbReference>
<evidence type="ECO:0000256" key="3">
    <source>
        <dbReference type="ARBA" id="ARBA00023274"/>
    </source>
</evidence>
<dbReference type="InterPro" id="IPR000456">
    <property type="entry name" value="Ribosomal_bL17"/>
</dbReference>